<gene>
    <name evidence="3" type="ORF">ERS075579_01194</name>
</gene>
<dbReference type="AlphaFoldDB" id="A0A0U0ZIB9"/>
<evidence type="ECO:0008006" key="5">
    <source>
        <dbReference type="Google" id="ProtNLM"/>
    </source>
</evidence>
<feature type="transmembrane region" description="Helical" evidence="1">
    <location>
        <begin position="44"/>
        <end position="71"/>
    </location>
</feature>
<keyword evidence="1" id="KW-0472">Membrane</keyword>
<feature type="chain" id="PRO_5038419191" description="Transmembrane protein" evidence="2">
    <location>
        <begin position="29"/>
        <end position="89"/>
    </location>
</feature>
<dbReference type="Proteomes" id="UP000045782">
    <property type="component" value="Unassembled WGS sequence"/>
</dbReference>
<proteinExistence type="predicted"/>
<evidence type="ECO:0000256" key="2">
    <source>
        <dbReference type="SAM" id="SignalP"/>
    </source>
</evidence>
<evidence type="ECO:0000313" key="4">
    <source>
        <dbReference type="Proteomes" id="UP000045782"/>
    </source>
</evidence>
<sequence length="89" mass="9179">MVKFGTRVAVDLAIAMVAVALAAWAALAARVPTEVAPVAKGEPTLYFTVLDGACVARALALTAVAGIFLVMAISRCVRARRGTARAIHS</sequence>
<keyword evidence="1" id="KW-1133">Transmembrane helix</keyword>
<evidence type="ECO:0000313" key="3">
    <source>
        <dbReference type="EMBL" id="CPV40689.1"/>
    </source>
</evidence>
<keyword evidence="2" id="KW-0732">Signal</keyword>
<accession>A0A0U0ZIB9</accession>
<keyword evidence="1" id="KW-0812">Transmembrane</keyword>
<protein>
    <recommendedName>
        <fullName evidence="5">Transmembrane protein</fullName>
    </recommendedName>
</protein>
<dbReference type="EMBL" id="CSWP01000002">
    <property type="protein sequence ID" value="CPV40689.1"/>
    <property type="molecule type" value="Genomic_DNA"/>
</dbReference>
<name>A0A0U0ZIB9_9MYCO</name>
<organism evidence="3 4">
    <name type="scientific">Mycobacteroides abscessus</name>
    <dbReference type="NCBI Taxonomy" id="36809"/>
    <lineage>
        <taxon>Bacteria</taxon>
        <taxon>Bacillati</taxon>
        <taxon>Actinomycetota</taxon>
        <taxon>Actinomycetes</taxon>
        <taxon>Mycobacteriales</taxon>
        <taxon>Mycobacteriaceae</taxon>
        <taxon>Mycobacteroides</taxon>
    </lineage>
</organism>
<feature type="signal peptide" evidence="2">
    <location>
        <begin position="1"/>
        <end position="28"/>
    </location>
</feature>
<evidence type="ECO:0000256" key="1">
    <source>
        <dbReference type="SAM" id="Phobius"/>
    </source>
</evidence>
<dbReference type="RefSeq" id="WP_016892506.1">
    <property type="nucleotide sequence ID" value="NZ_CSWP01000002.1"/>
</dbReference>
<reference evidence="3 4" key="1">
    <citation type="submission" date="2015-03" db="EMBL/GenBank/DDBJ databases">
        <authorList>
            <person name="Murphy D."/>
        </authorList>
    </citation>
    <scope>NUCLEOTIDE SEQUENCE [LARGE SCALE GENOMIC DNA]</scope>
    <source>
        <strain evidence="3 4">PAP088</strain>
    </source>
</reference>